<reference evidence="3" key="1">
    <citation type="journal article" date="2019" name="Int. J. Syst. Evol. Microbiol.">
        <title>The Global Catalogue of Microorganisms (GCM) 10K type strain sequencing project: providing services to taxonomists for standard genome sequencing and annotation.</title>
        <authorList>
            <consortium name="The Broad Institute Genomics Platform"/>
            <consortium name="The Broad Institute Genome Sequencing Center for Infectious Disease"/>
            <person name="Wu L."/>
            <person name="Ma J."/>
        </authorList>
    </citation>
    <scope>NUCLEOTIDE SEQUENCE [LARGE SCALE GENOMIC DNA]</scope>
    <source>
        <strain evidence="3">JCM 4594</strain>
    </source>
</reference>
<comment type="caution">
    <text evidence="2">The sequence shown here is derived from an EMBL/GenBank/DDBJ whole genome shotgun (WGS) entry which is preliminary data.</text>
</comment>
<protein>
    <submittedName>
        <fullName evidence="2">Uncharacterized protein</fullName>
    </submittedName>
</protein>
<feature type="chain" id="PRO_5047438637" evidence="1">
    <location>
        <begin position="28"/>
        <end position="115"/>
    </location>
</feature>
<name>A0ABQ3AGW3_9ACTN</name>
<dbReference type="EMBL" id="BMUU01000009">
    <property type="protein sequence ID" value="GGY51653.1"/>
    <property type="molecule type" value="Genomic_DNA"/>
</dbReference>
<dbReference type="GeneID" id="96293191"/>
<feature type="signal peptide" evidence="1">
    <location>
        <begin position="1"/>
        <end position="27"/>
    </location>
</feature>
<dbReference type="RefSeq" id="WP_190028407.1">
    <property type="nucleotide sequence ID" value="NZ_BMUU01000009.1"/>
</dbReference>
<accession>A0ABQ3AGW3</accession>
<dbReference type="Proteomes" id="UP000600946">
    <property type="component" value="Unassembled WGS sequence"/>
</dbReference>
<evidence type="ECO:0000313" key="2">
    <source>
        <dbReference type="EMBL" id="GGY51653.1"/>
    </source>
</evidence>
<proteinExistence type="predicted"/>
<keyword evidence="1" id="KW-0732">Signal</keyword>
<evidence type="ECO:0000256" key="1">
    <source>
        <dbReference type="SAM" id="SignalP"/>
    </source>
</evidence>
<gene>
    <name evidence="2" type="ORF">GCM10010326_52660</name>
</gene>
<organism evidence="2 3">
    <name type="scientific">Streptomyces xanthochromogenes</name>
    <dbReference type="NCBI Taxonomy" id="67384"/>
    <lineage>
        <taxon>Bacteria</taxon>
        <taxon>Bacillati</taxon>
        <taxon>Actinomycetota</taxon>
        <taxon>Actinomycetes</taxon>
        <taxon>Kitasatosporales</taxon>
        <taxon>Streptomycetaceae</taxon>
        <taxon>Streptomyces</taxon>
    </lineage>
</organism>
<evidence type="ECO:0000313" key="3">
    <source>
        <dbReference type="Proteomes" id="UP000600946"/>
    </source>
</evidence>
<sequence>MRLRSSFAAALGALALAVTLPTSPASAATGQFFFTYERDGKTLEGYLRNPRARYCLTLEQVAKPDSTPAHSPRNRTNSIATVYTDVDCEGESFPLKSGGGSGGKDVKFRSVVFNQ</sequence>
<keyword evidence="3" id="KW-1185">Reference proteome</keyword>